<proteinExistence type="predicted"/>
<evidence type="ECO:0000313" key="4">
    <source>
        <dbReference type="Proteomes" id="UP001595528"/>
    </source>
</evidence>
<comment type="caution">
    <text evidence="3">The sequence shown here is derived from an EMBL/GenBank/DDBJ whole genome shotgun (WGS) entry which is preliminary data.</text>
</comment>
<keyword evidence="1" id="KW-0597">Phosphoprotein</keyword>
<evidence type="ECO:0000259" key="2">
    <source>
        <dbReference type="PROSITE" id="PS50110"/>
    </source>
</evidence>
<dbReference type="InterPro" id="IPR011006">
    <property type="entry name" value="CheY-like_superfamily"/>
</dbReference>
<dbReference type="RefSeq" id="WP_379905811.1">
    <property type="nucleotide sequence ID" value="NZ_JBHRTR010000048.1"/>
</dbReference>
<accession>A0ABV7L7B3</accession>
<dbReference type="Proteomes" id="UP001595528">
    <property type="component" value="Unassembled WGS sequence"/>
</dbReference>
<dbReference type="SUPFAM" id="SSF52172">
    <property type="entry name" value="CheY-like"/>
    <property type="match status" value="1"/>
</dbReference>
<keyword evidence="4" id="KW-1185">Reference proteome</keyword>
<name>A0ABV7L7B3_9PROT</name>
<dbReference type="Gene3D" id="3.40.50.2300">
    <property type="match status" value="1"/>
</dbReference>
<feature type="domain" description="Response regulatory" evidence="2">
    <location>
        <begin position="2"/>
        <end position="118"/>
    </location>
</feature>
<reference evidence="4" key="1">
    <citation type="journal article" date="2019" name="Int. J. Syst. Evol. Microbiol.">
        <title>The Global Catalogue of Microorganisms (GCM) 10K type strain sequencing project: providing services to taxonomists for standard genome sequencing and annotation.</title>
        <authorList>
            <consortium name="The Broad Institute Genomics Platform"/>
            <consortium name="The Broad Institute Genome Sequencing Center for Infectious Disease"/>
            <person name="Wu L."/>
            <person name="Ma J."/>
        </authorList>
    </citation>
    <scope>NUCLEOTIDE SEQUENCE [LARGE SCALE GENOMIC DNA]</scope>
    <source>
        <strain evidence="4">KCTC 42964</strain>
    </source>
</reference>
<dbReference type="SMART" id="SM00448">
    <property type="entry name" value="REC"/>
    <property type="match status" value="1"/>
</dbReference>
<gene>
    <name evidence="3" type="ORF">ACFOGJ_25080</name>
</gene>
<feature type="modified residue" description="4-aspartylphosphate" evidence="1">
    <location>
        <position position="53"/>
    </location>
</feature>
<evidence type="ECO:0000256" key="1">
    <source>
        <dbReference type="PROSITE-ProRule" id="PRU00169"/>
    </source>
</evidence>
<dbReference type="PROSITE" id="PS50110">
    <property type="entry name" value="RESPONSE_REGULATORY"/>
    <property type="match status" value="1"/>
</dbReference>
<dbReference type="EMBL" id="JBHRTR010000048">
    <property type="protein sequence ID" value="MFC3230546.1"/>
    <property type="molecule type" value="Genomic_DNA"/>
</dbReference>
<protein>
    <recommendedName>
        <fullName evidence="2">Response regulatory domain-containing protein</fullName>
    </recommendedName>
</protein>
<evidence type="ECO:0000313" key="3">
    <source>
        <dbReference type="EMBL" id="MFC3230546.1"/>
    </source>
</evidence>
<dbReference type="InterPro" id="IPR001789">
    <property type="entry name" value="Sig_transdc_resp-reg_receiver"/>
</dbReference>
<sequence length="147" mass="15702">MKVLICDDSALVRACYVRQIRRLPFVSEVVEAADVAGARAAIDASCPSVVLLDYFIGLETALDVLHGIVLPSPCPRLLVFSADPEGIPQDLCRAAGAERIFDKVDDFPALLDFLRTVAAQDETGTSGWIAAHETASLSNSGTDRNNA</sequence>
<organism evidence="3 4">
    <name type="scientific">Marinibaculum pumilum</name>
    <dbReference type="NCBI Taxonomy" id="1766165"/>
    <lineage>
        <taxon>Bacteria</taxon>
        <taxon>Pseudomonadati</taxon>
        <taxon>Pseudomonadota</taxon>
        <taxon>Alphaproteobacteria</taxon>
        <taxon>Rhodospirillales</taxon>
        <taxon>Rhodospirillaceae</taxon>
        <taxon>Marinibaculum</taxon>
    </lineage>
</organism>